<dbReference type="InterPro" id="IPR018909">
    <property type="entry name" value="Eng1_septum"/>
</dbReference>
<feature type="compositionally biased region" description="Low complexity" evidence="1">
    <location>
        <begin position="86"/>
        <end position="98"/>
    </location>
</feature>
<feature type="chain" id="PRO_5014388337" description="Endo-1,3(4)-beta-glucanase 1 carbohydrate binding domain-containing protein" evidence="2">
    <location>
        <begin position="18"/>
        <end position="809"/>
    </location>
</feature>
<sequence length="809" mass="88321">MQLTFLIVPFLAASALSVPQRSPAGLQNCGFARYYPTEYTCYDKDFLCSIIDGKPTLRCGPDCYSTEQYGCDNGRLVQVMGSQTGSSNPAETTSSSSNGQCQAAPRMLQLSDPPYENYFYSDCNSATQVVITSPLPESNLTVIGPRMIVAWPAGNSGICAFFAPESGINGTLAIALRNSTVGSPLRGVYDDVGDADAAGVGVEGVIEFNSTTLLTVPILGSIRTIRDFTEGPSLLQPVIQNANRFSEQDGGISISRQWLDNTTTSMLRFTPEDGGSLSLNNVTLRFTAGRYRFSATYNYPQLAQLSQEQVLNERARDLIRQSPAETEALSFLSYSEKLLAGAWRFLTYFGRDSMISALLLEPVLSQGNGSATEAVIGAVLERVNRRDGAACHEETIGDYATYLNLQDNITSAAPQWDYKMIDTDFFLPVLMKQYFVDSAIGASREQVFLSTKAGSVNPDNEGLTWGELAEINAALIMNLTAPFASSPTRENLLRLKEGEVVGEWRDSTYGLGGGRIPYDVNTALVPAALRAIAALTRAGNGTIYTRHPDWSGLADEYAQVWEDSTLAFFEVSVPATEAASRVETFTDSSTFYNGPANTDNMTSDVIYHAVALDGNNNLSTVEVMNTDDCFRHFLLNTTNQTQLTRFVNQTANLILRPFPAGLTTDVGLVVANPALASPEAAPILHANFTNAAYHGTVVWSWQLAMMARGLEYQLGRCEGSQSSKPDFCNDTAVVGNVRAAYNRLWDVIERNKEYLSSEVWSFQWRDNEYVYTPLGSLPPPPGVGGSTESNVRQLWSLTFLAVTRNEGFR</sequence>
<dbReference type="AlphaFoldDB" id="A0A2K1QHT4"/>
<name>A0A2K1QHT4_9PEZI</name>
<reference evidence="4 5" key="1">
    <citation type="submission" date="2017-06" db="EMBL/GenBank/DDBJ databases">
        <title>Draft genome sequence of a variant of Elsinoe murrayae.</title>
        <authorList>
            <person name="Cheng Q."/>
        </authorList>
    </citation>
    <scope>NUCLEOTIDE SEQUENCE [LARGE SCALE GENOMIC DNA]</scope>
    <source>
        <strain evidence="4 5">CQ-2017a</strain>
    </source>
</reference>
<evidence type="ECO:0000313" key="5">
    <source>
        <dbReference type="Proteomes" id="UP000243797"/>
    </source>
</evidence>
<evidence type="ECO:0000313" key="4">
    <source>
        <dbReference type="EMBL" id="PNS14725.1"/>
    </source>
</evidence>
<dbReference type="Pfam" id="PF10645">
    <property type="entry name" value="Carb_bind"/>
    <property type="match status" value="1"/>
</dbReference>
<dbReference type="InParanoid" id="A0A2K1QHT4"/>
<evidence type="ECO:0000256" key="2">
    <source>
        <dbReference type="SAM" id="SignalP"/>
    </source>
</evidence>
<dbReference type="GO" id="GO:0030246">
    <property type="term" value="F:carbohydrate binding"/>
    <property type="evidence" value="ECO:0007669"/>
    <property type="project" value="InterPro"/>
</dbReference>
<feature type="domain" description="Endo-1,3(4)-beta-glucanase 1 carbohydrate binding" evidence="3">
    <location>
        <begin position="28"/>
        <end position="76"/>
    </location>
</feature>
<organism evidence="4 5">
    <name type="scientific">Sphaceloma murrayae</name>
    <dbReference type="NCBI Taxonomy" id="2082308"/>
    <lineage>
        <taxon>Eukaryota</taxon>
        <taxon>Fungi</taxon>
        <taxon>Dikarya</taxon>
        <taxon>Ascomycota</taxon>
        <taxon>Pezizomycotina</taxon>
        <taxon>Dothideomycetes</taxon>
        <taxon>Dothideomycetidae</taxon>
        <taxon>Myriangiales</taxon>
        <taxon>Elsinoaceae</taxon>
        <taxon>Sphaceloma</taxon>
    </lineage>
</organism>
<dbReference type="EMBL" id="NKHZ01000082">
    <property type="protein sequence ID" value="PNS14725.1"/>
    <property type="molecule type" value="Genomic_DNA"/>
</dbReference>
<evidence type="ECO:0000259" key="3">
    <source>
        <dbReference type="Pfam" id="PF10645"/>
    </source>
</evidence>
<comment type="caution">
    <text evidence="4">The sequence shown here is derived from an EMBL/GenBank/DDBJ whole genome shotgun (WGS) entry which is preliminary data.</text>
</comment>
<keyword evidence="5" id="KW-1185">Reference proteome</keyword>
<feature type="region of interest" description="Disordered" evidence="1">
    <location>
        <begin position="82"/>
        <end position="103"/>
    </location>
</feature>
<dbReference type="Proteomes" id="UP000243797">
    <property type="component" value="Unassembled WGS sequence"/>
</dbReference>
<proteinExistence type="predicted"/>
<evidence type="ECO:0000256" key="1">
    <source>
        <dbReference type="SAM" id="MobiDB-lite"/>
    </source>
</evidence>
<dbReference type="OrthoDB" id="2591256at2759"/>
<protein>
    <recommendedName>
        <fullName evidence="3">Endo-1,3(4)-beta-glucanase 1 carbohydrate binding domain-containing protein</fullName>
    </recommendedName>
</protein>
<feature type="signal peptide" evidence="2">
    <location>
        <begin position="1"/>
        <end position="17"/>
    </location>
</feature>
<keyword evidence="2" id="KW-0732">Signal</keyword>
<accession>A0A2K1QHT4</accession>
<gene>
    <name evidence="4" type="ORF">CAC42_1747</name>
</gene>